<dbReference type="EMBL" id="FTMF01000015">
    <property type="protein sequence ID" value="SIR22171.1"/>
    <property type="molecule type" value="Genomic_DNA"/>
</dbReference>
<accession>A0A381FAQ3</accession>
<dbReference type="GO" id="GO:0006355">
    <property type="term" value="P:regulation of DNA-templated transcription"/>
    <property type="evidence" value="ECO:0007669"/>
    <property type="project" value="InterPro"/>
</dbReference>
<dbReference type="GO" id="GO:0003677">
    <property type="term" value="F:DNA binding"/>
    <property type="evidence" value="ECO:0007669"/>
    <property type="project" value="UniProtKB-KW"/>
</dbReference>
<organism evidence="6 8">
    <name type="scientific">Chryseobacterium indoltheticum</name>
    <dbReference type="NCBI Taxonomy" id="254"/>
    <lineage>
        <taxon>Bacteria</taxon>
        <taxon>Pseudomonadati</taxon>
        <taxon>Bacteroidota</taxon>
        <taxon>Flavobacteriia</taxon>
        <taxon>Flavobacteriales</taxon>
        <taxon>Weeksellaceae</taxon>
        <taxon>Chryseobacterium group</taxon>
        <taxon>Chryseobacterium</taxon>
    </lineage>
</organism>
<dbReference type="PRINTS" id="PR00038">
    <property type="entry name" value="HTHLUXR"/>
</dbReference>
<keyword evidence="1" id="KW-0805">Transcription regulation</keyword>
<dbReference type="Gene3D" id="1.10.10.10">
    <property type="entry name" value="Winged helix-like DNA-binding domain superfamily/Winged helix DNA-binding domain"/>
    <property type="match status" value="1"/>
</dbReference>
<feature type="domain" description="HTH luxR-type" evidence="4">
    <location>
        <begin position="186"/>
        <end position="251"/>
    </location>
</feature>
<protein>
    <submittedName>
        <fullName evidence="6">Regulatory protein SdiA</fullName>
    </submittedName>
    <submittedName>
        <fullName evidence="5">Regulatory protein, luxR family</fullName>
    </submittedName>
</protein>
<dbReference type="OrthoDB" id="965844at2"/>
<keyword evidence="3" id="KW-0804">Transcription</keyword>
<evidence type="ECO:0000313" key="5">
    <source>
        <dbReference type="EMBL" id="SIR22171.1"/>
    </source>
</evidence>
<evidence type="ECO:0000313" key="7">
    <source>
        <dbReference type="Proteomes" id="UP000185725"/>
    </source>
</evidence>
<name>A0A381FAQ3_9FLAO</name>
<dbReference type="AlphaFoldDB" id="A0A381FAQ3"/>
<evidence type="ECO:0000259" key="4">
    <source>
        <dbReference type="PROSITE" id="PS50043"/>
    </source>
</evidence>
<evidence type="ECO:0000256" key="2">
    <source>
        <dbReference type="ARBA" id="ARBA00023125"/>
    </source>
</evidence>
<dbReference type="RefSeq" id="WP_076562273.1">
    <property type="nucleotide sequence ID" value="NZ_CP033929.1"/>
</dbReference>
<dbReference type="InterPro" id="IPR000792">
    <property type="entry name" value="Tscrpt_reg_LuxR_C"/>
</dbReference>
<proteinExistence type="predicted"/>
<keyword evidence="2" id="KW-0238">DNA-binding</keyword>
<dbReference type="PANTHER" id="PTHR44688">
    <property type="entry name" value="DNA-BINDING TRANSCRIPTIONAL ACTIVATOR DEVR_DOSR"/>
    <property type="match status" value="1"/>
</dbReference>
<dbReference type="PANTHER" id="PTHR44688:SF16">
    <property type="entry name" value="DNA-BINDING TRANSCRIPTIONAL ACTIVATOR DEVR_DOSR"/>
    <property type="match status" value="1"/>
</dbReference>
<dbReference type="Proteomes" id="UP000255231">
    <property type="component" value="Unassembled WGS sequence"/>
</dbReference>
<gene>
    <name evidence="6" type="primary">sdiA</name>
    <name evidence="6" type="ORF">NCTC13560_02139</name>
    <name evidence="5" type="ORF">SAMN05421682_11512</name>
</gene>
<dbReference type="Pfam" id="PF00196">
    <property type="entry name" value="GerE"/>
    <property type="match status" value="1"/>
</dbReference>
<dbReference type="KEGG" id="cil:EG358_07640"/>
<dbReference type="InterPro" id="IPR016032">
    <property type="entry name" value="Sig_transdc_resp-reg_C-effctor"/>
</dbReference>
<dbReference type="PROSITE" id="PS00622">
    <property type="entry name" value="HTH_LUXR_1"/>
    <property type="match status" value="1"/>
</dbReference>
<evidence type="ECO:0000313" key="8">
    <source>
        <dbReference type="Proteomes" id="UP000255231"/>
    </source>
</evidence>
<evidence type="ECO:0000256" key="3">
    <source>
        <dbReference type="ARBA" id="ARBA00023163"/>
    </source>
</evidence>
<dbReference type="PROSITE" id="PS50043">
    <property type="entry name" value="HTH_LUXR_2"/>
    <property type="match status" value="1"/>
</dbReference>
<dbReference type="InterPro" id="IPR036388">
    <property type="entry name" value="WH-like_DNA-bd_sf"/>
</dbReference>
<dbReference type="Proteomes" id="UP000185725">
    <property type="component" value="Unassembled WGS sequence"/>
</dbReference>
<reference evidence="5 7" key="1">
    <citation type="submission" date="2017-01" db="EMBL/GenBank/DDBJ databases">
        <authorList>
            <person name="Varghese N."/>
            <person name="Submissions S."/>
        </authorList>
    </citation>
    <scope>NUCLEOTIDE SEQUENCE [LARGE SCALE GENOMIC DNA]</scope>
    <source>
        <strain evidence="5 7">ATCC 27950</strain>
    </source>
</reference>
<dbReference type="CDD" id="cd06170">
    <property type="entry name" value="LuxR_C_like"/>
    <property type="match status" value="1"/>
</dbReference>
<sequence>MKNIQSDLNDQLLRQNFTSSEEKEKRQLEDCQEKARNFVELENGIAVLSDLRNDKSYIYAGKFADELNIFKDKNIQEIESIWEKELFDQLNAEDVLQKHVLELQFFQFIKTIPFEQRKDYCVISRLRISEKQNQKSLIHKMFYFSNSDNCNTELSLCLYNFDFFQSDSYTGMIINTANGAIIYQAEVENSAFLSVREKEILKMTQQGKKSKEIAEVLFISINTVNRHRQNIIEKMRVSNTTEACTMASRLKWI</sequence>
<reference evidence="6 8" key="2">
    <citation type="submission" date="2018-06" db="EMBL/GenBank/DDBJ databases">
        <authorList>
            <consortium name="Pathogen Informatics"/>
            <person name="Doyle S."/>
        </authorList>
    </citation>
    <scope>NUCLEOTIDE SEQUENCE [LARGE SCALE GENOMIC DNA]</scope>
    <source>
        <strain evidence="6 8">NCTC13560</strain>
    </source>
</reference>
<dbReference type="Gene3D" id="3.30.450.20">
    <property type="entry name" value="PAS domain"/>
    <property type="match status" value="1"/>
</dbReference>
<dbReference type="SUPFAM" id="SSF46894">
    <property type="entry name" value="C-terminal effector domain of the bipartite response regulators"/>
    <property type="match status" value="1"/>
</dbReference>
<evidence type="ECO:0000313" key="6">
    <source>
        <dbReference type="EMBL" id="SUX43661.1"/>
    </source>
</evidence>
<evidence type="ECO:0000256" key="1">
    <source>
        <dbReference type="ARBA" id="ARBA00023015"/>
    </source>
</evidence>
<dbReference type="SMART" id="SM00421">
    <property type="entry name" value="HTH_LUXR"/>
    <property type="match status" value="1"/>
</dbReference>
<dbReference type="GeneID" id="303673568"/>
<dbReference type="EMBL" id="UFVS01000001">
    <property type="protein sequence ID" value="SUX43661.1"/>
    <property type="molecule type" value="Genomic_DNA"/>
</dbReference>
<keyword evidence="7" id="KW-1185">Reference proteome</keyword>